<gene>
    <name evidence="2" type="ORF">SAMN05428953_102689</name>
</gene>
<evidence type="ECO:0000259" key="1">
    <source>
        <dbReference type="Pfam" id="PF13619"/>
    </source>
</evidence>
<dbReference type="AlphaFoldDB" id="A0A1G8MVL7"/>
<sequence>MPSTLIRKTEYDPETRVLSVWFVASGTRYDYEAVPPETYAAFRNAFVKGRFFNDHFRDRCRHRPIAEA</sequence>
<dbReference type="Proteomes" id="UP000198894">
    <property type="component" value="Unassembled WGS sequence"/>
</dbReference>
<dbReference type="InterPro" id="IPR025309">
    <property type="entry name" value="KTSC_dom"/>
</dbReference>
<name>A0A1G8MVL7_9HYPH</name>
<reference evidence="3" key="1">
    <citation type="submission" date="2016-10" db="EMBL/GenBank/DDBJ databases">
        <authorList>
            <person name="Varghese N."/>
            <person name="Submissions S."/>
        </authorList>
    </citation>
    <scope>NUCLEOTIDE SEQUENCE [LARGE SCALE GENOMIC DNA]</scope>
    <source>
        <strain evidence="3">CGMCC 1.11022</strain>
    </source>
</reference>
<organism evidence="2 3">
    <name type="scientific">Mesorhizobium muleiense</name>
    <dbReference type="NCBI Taxonomy" id="1004279"/>
    <lineage>
        <taxon>Bacteria</taxon>
        <taxon>Pseudomonadati</taxon>
        <taxon>Pseudomonadota</taxon>
        <taxon>Alphaproteobacteria</taxon>
        <taxon>Hyphomicrobiales</taxon>
        <taxon>Phyllobacteriaceae</taxon>
        <taxon>Mesorhizobium</taxon>
    </lineage>
</organism>
<keyword evidence="3" id="KW-1185">Reference proteome</keyword>
<evidence type="ECO:0000313" key="2">
    <source>
        <dbReference type="EMBL" id="SDI71845.1"/>
    </source>
</evidence>
<protein>
    <submittedName>
        <fullName evidence="2">KTSC domain-containing protein</fullName>
    </submittedName>
</protein>
<dbReference type="RefSeq" id="WP_091591657.1">
    <property type="nucleotide sequence ID" value="NZ_FNEE01000002.1"/>
</dbReference>
<dbReference type="Pfam" id="PF13619">
    <property type="entry name" value="KTSC"/>
    <property type="match status" value="1"/>
</dbReference>
<feature type="domain" description="KTSC" evidence="1">
    <location>
        <begin position="3"/>
        <end position="59"/>
    </location>
</feature>
<dbReference type="EMBL" id="FNEE01000002">
    <property type="protein sequence ID" value="SDI71845.1"/>
    <property type="molecule type" value="Genomic_DNA"/>
</dbReference>
<evidence type="ECO:0000313" key="3">
    <source>
        <dbReference type="Proteomes" id="UP000198894"/>
    </source>
</evidence>
<accession>A0A1G8MVL7</accession>
<proteinExistence type="predicted"/>